<organism evidence="1 2">
    <name type="scientific">Amycolatopsis decaplanina DSM 44594</name>
    <dbReference type="NCBI Taxonomy" id="1284240"/>
    <lineage>
        <taxon>Bacteria</taxon>
        <taxon>Bacillati</taxon>
        <taxon>Actinomycetota</taxon>
        <taxon>Actinomycetes</taxon>
        <taxon>Pseudonocardiales</taxon>
        <taxon>Pseudonocardiaceae</taxon>
        <taxon>Amycolatopsis</taxon>
    </lineage>
</organism>
<reference evidence="1 2" key="1">
    <citation type="journal article" date="2013" name="Genome Announc.">
        <title>Draft Genome Sequence of Amycolatopsis decaplanina Strain DSM 44594T.</title>
        <authorList>
            <person name="Kaur N."/>
            <person name="Kumar S."/>
            <person name="Bala M."/>
            <person name="Raghava G.P."/>
            <person name="Mayilraj S."/>
        </authorList>
    </citation>
    <scope>NUCLEOTIDE SEQUENCE [LARGE SCALE GENOMIC DNA]</scope>
    <source>
        <strain evidence="1 2">DSM 44594</strain>
    </source>
</reference>
<dbReference type="RefSeq" id="WP_007028341.1">
    <property type="nucleotide sequence ID" value="NZ_AOHO01000019.1"/>
</dbReference>
<keyword evidence="2" id="KW-1185">Reference proteome</keyword>
<sequence>MKNSVWNSDKAFQLWQYTVSHSQLVLQSTSGDDEVIRVYFENVDRLEVSRFYRAPFSLKTVDSHSPYPEALKSPDLLFELSSPEAEGFVVASRVRITRNSRQGAEKELLFHESIANQPHGGD</sequence>
<accession>M2YRW7</accession>
<dbReference type="Proteomes" id="UP000054226">
    <property type="component" value="Unassembled WGS sequence"/>
</dbReference>
<gene>
    <name evidence="1" type="ORF">H074_01977</name>
</gene>
<name>M2YRW7_9PSEU</name>
<dbReference type="EMBL" id="AOHO01000019">
    <property type="protein sequence ID" value="EME64665.1"/>
    <property type="molecule type" value="Genomic_DNA"/>
</dbReference>
<evidence type="ECO:0000313" key="2">
    <source>
        <dbReference type="Proteomes" id="UP000054226"/>
    </source>
</evidence>
<proteinExistence type="predicted"/>
<dbReference type="OrthoDB" id="3632227at2"/>
<dbReference type="AlphaFoldDB" id="M2YRW7"/>
<comment type="caution">
    <text evidence="1">The sequence shown here is derived from an EMBL/GenBank/DDBJ whole genome shotgun (WGS) entry which is preliminary data.</text>
</comment>
<evidence type="ECO:0000313" key="1">
    <source>
        <dbReference type="EMBL" id="EME64665.1"/>
    </source>
</evidence>
<protein>
    <submittedName>
        <fullName evidence="1">Uncharacterized protein</fullName>
    </submittedName>
</protein>